<evidence type="ECO:0000256" key="6">
    <source>
        <dbReference type="ARBA" id="ARBA00023136"/>
    </source>
</evidence>
<dbReference type="Pfam" id="PF02472">
    <property type="entry name" value="ExbD"/>
    <property type="match status" value="1"/>
</dbReference>
<keyword evidence="7" id="KW-0813">Transport</keyword>
<evidence type="ECO:0000256" key="4">
    <source>
        <dbReference type="ARBA" id="ARBA00022692"/>
    </source>
</evidence>
<evidence type="ECO:0000313" key="10">
    <source>
        <dbReference type="EMBL" id="MCP2731709.1"/>
    </source>
</evidence>
<keyword evidence="11" id="KW-1185">Reference proteome</keyword>
<reference evidence="10" key="1">
    <citation type="submission" date="2022-06" db="EMBL/GenBank/DDBJ databases">
        <title>New cyanobacteria of genus Symplocastrum in benthos of Lake Baikal.</title>
        <authorList>
            <person name="Sorokovikova E."/>
            <person name="Tikhonova I."/>
            <person name="Krasnopeev A."/>
            <person name="Evseev P."/>
            <person name="Gladkikh A."/>
            <person name="Belykh O."/>
        </authorList>
    </citation>
    <scope>NUCLEOTIDE SEQUENCE</scope>
    <source>
        <strain evidence="10">BBK-W-15</strain>
    </source>
</reference>
<dbReference type="Proteomes" id="UP001204953">
    <property type="component" value="Unassembled WGS sequence"/>
</dbReference>
<dbReference type="GO" id="GO:0005886">
    <property type="term" value="C:plasma membrane"/>
    <property type="evidence" value="ECO:0007669"/>
    <property type="project" value="UniProtKB-SubCell"/>
</dbReference>
<comment type="subcellular location">
    <subcellularLocation>
        <location evidence="1">Cell membrane</location>
        <topology evidence="1">Single-pass membrane protein</topology>
    </subcellularLocation>
    <subcellularLocation>
        <location evidence="7">Cell membrane</location>
        <topology evidence="7">Single-pass type II membrane protein</topology>
    </subcellularLocation>
</comment>
<feature type="region of interest" description="Disordered" evidence="8">
    <location>
        <begin position="151"/>
        <end position="249"/>
    </location>
</feature>
<evidence type="ECO:0000256" key="5">
    <source>
        <dbReference type="ARBA" id="ARBA00022989"/>
    </source>
</evidence>
<evidence type="ECO:0000256" key="7">
    <source>
        <dbReference type="RuleBase" id="RU003879"/>
    </source>
</evidence>
<evidence type="ECO:0000256" key="3">
    <source>
        <dbReference type="ARBA" id="ARBA00022475"/>
    </source>
</evidence>
<keyword evidence="7" id="KW-0653">Protein transport</keyword>
<accession>A0AAE3GWF7</accession>
<dbReference type="GO" id="GO:0022857">
    <property type="term" value="F:transmembrane transporter activity"/>
    <property type="evidence" value="ECO:0007669"/>
    <property type="project" value="InterPro"/>
</dbReference>
<keyword evidence="6 9" id="KW-0472">Membrane</keyword>
<evidence type="ECO:0000256" key="9">
    <source>
        <dbReference type="SAM" id="Phobius"/>
    </source>
</evidence>
<name>A0AAE3GWF7_9CYAN</name>
<keyword evidence="5 9" id="KW-1133">Transmembrane helix</keyword>
<dbReference type="RefSeq" id="WP_254014442.1">
    <property type="nucleotide sequence ID" value="NZ_JAMZMM010000382.1"/>
</dbReference>
<dbReference type="PANTHER" id="PTHR30558:SF3">
    <property type="entry name" value="BIOPOLYMER TRANSPORT PROTEIN EXBD-RELATED"/>
    <property type="match status" value="1"/>
</dbReference>
<evidence type="ECO:0000256" key="1">
    <source>
        <dbReference type="ARBA" id="ARBA00004162"/>
    </source>
</evidence>
<keyword evidence="3" id="KW-1003">Cell membrane</keyword>
<evidence type="ECO:0000256" key="8">
    <source>
        <dbReference type="SAM" id="MobiDB-lite"/>
    </source>
</evidence>
<dbReference type="InterPro" id="IPR003400">
    <property type="entry name" value="ExbD"/>
</dbReference>
<dbReference type="Gene3D" id="3.30.420.270">
    <property type="match status" value="1"/>
</dbReference>
<dbReference type="PANTHER" id="PTHR30558">
    <property type="entry name" value="EXBD MEMBRANE COMPONENT OF PMF-DRIVEN MACROMOLECULE IMPORT SYSTEM"/>
    <property type="match status" value="1"/>
</dbReference>
<comment type="similarity">
    <text evidence="2 7">Belongs to the ExbD/TolR family.</text>
</comment>
<protein>
    <submittedName>
        <fullName evidence="10">Biopolymer transporter ExbD</fullName>
    </submittedName>
</protein>
<sequence>MKKKARSSLASVAPRPLQLRIETQTEEVRIEIVPLIDVIFCILTFFILAAVGFARQQAISVDLPKASTGTPQGQKIIMVSLNDLGQVFVEKEPVKTKDELKAKLQAAHTSQNYQPLIALYASPTASYNDVVQVLDVLREVGGNRVALATLPKVAPQTPNPNSTNPTAPNSTVPPTGVPGYTPYPGQIPANPDGTVNPYPQQQLPSGVNPGQSQAPLPGTQSSGTIPEKLPVNQPYGTIPGKSQLPLPGN</sequence>
<dbReference type="GO" id="GO:0015031">
    <property type="term" value="P:protein transport"/>
    <property type="evidence" value="ECO:0007669"/>
    <property type="project" value="UniProtKB-KW"/>
</dbReference>
<comment type="caution">
    <text evidence="10">The sequence shown here is derived from an EMBL/GenBank/DDBJ whole genome shotgun (WGS) entry which is preliminary data.</text>
</comment>
<organism evidence="10 11">
    <name type="scientific">Limnofasciculus baicalensis BBK-W-15</name>
    <dbReference type="NCBI Taxonomy" id="2699891"/>
    <lineage>
        <taxon>Bacteria</taxon>
        <taxon>Bacillati</taxon>
        <taxon>Cyanobacteriota</taxon>
        <taxon>Cyanophyceae</taxon>
        <taxon>Coleofasciculales</taxon>
        <taxon>Coleofasciculaceae</taxon>
        <taxon>Limnofasciculus</taxon>
        <taxon>Limnofasciculus baicalensis</taxon>
    </lineage>
</organism>
<proteinExistence type="inferred from homology"/>
<dbReference type="EMBL" id="JAMZMM010000382">
    <property type="protein sequence ID" value="MCP2731709.1"/>
    <property type="molecule type" value="Genomic_DNA"/>
</dbReference>
<evidence type="ECO:0000313" key="11">
    <source>
        <dbReference type="Proteomes" id="UP001204953"/>
    </source>
</evidence>
<feature type="compositionally biased region" description="Polar residues" evidence="8">
    <location>
        <begin position="197"/>
        <end position="224"/>
    </location>
</feature>
<dbReference type="AlphaFoldDB" id="A0AAE3GWF7"/>
<feature type="compositionally biased region" description="Low complexity" evidence="8">
    <location>
        <begin position="154"/>
        <end position="184"/>
    </location>
</feature>
<gene>
    <name evidence="10" type="ORF">NJ959_25085</name>
</gene>
<feature type="transmembrane region" description="Helical" evidence="9">
    <location>
        <begin position="32"/>
        <end position="54"/>
    </location>
</feature>
<evidence type="ECO:0000256" key="2">
    <source>
        <dbReference type="ARBA" id="ARBA00005811"/>
    </source>
</evidence>
<keyword evidence="4 7" id="KW-0812">Transmembrane</keyword>